<sequence length="273" mass="28969">MATEHFPFAVRLLGFAPDEAQTLAAQLACAPGPGPAYFCLSEHSLQEPDLLIANGDDLKALAALSALTAGALRPALILGTPALALPYPNLERPLDWDAVYAELAQLVARRADAMAKLTAAGMPPLPERRRRERLDLDLTDPADYAAMRRQPARGTVLVVDHNATFATHLGKLLQPLGIPVEWAGSEKEAVLTCGARAVSVALIHTAMHLDPYLLCTELRASGGPLQPAVVVLVAPPFVYDARKGSDAGVEGILDLPATDPLLRATIKKLMGMA</sequence>
<dbReference type="AlphaFoldDB" id="A0A7W2EVW7"/>
<accession>A0A7W2EVW7</accession>
<dbReference type="GO" id="GO:0000160">
    <property type="term" value="P:phosphorelay signal transduction system"/>
    <property type="evidence" value="ECO:0007669"/>
    <property type="project" value="InterPro"/>
</dbReference>
<comment type="caution">
    <text evidence="3">The sequence shown here is derived from an EMBL/GenBank/DDBJ whole genome shotgun (WGS) entry which is preliminary data.</text>
</comment>
<dbReference type="PROSITE" id="PS50110">
    <property type="entry name" value="RESPONSE_REGULATORY"/>
    <property type="match status" value="1"/>
</dbReference>
<evidence type="ECO:0000256" key="1">
    <source>
        <dbReference type="PROSITE-ProRule" id="PRU00169"/>
    </source>
</evidence>
<feature type="domain" description="Response regulatory" evidence="2">
    <location>
        <begin position="155"/>
        <end position="270"/>
    </location>
</feature>
<organism evidence="3 4">
    <name type="scientific">Rugamonas brunnea</name>
    <dbReference type="NCBI Taxonomy" id="2758569"/>
    <lineage>
        <taxon>Bacteria</taxon>
        <taxon>Pseudomonadati</taxon>
        <taxon>Pseudomonadota</taxon>
        <taxon>Betaproteobacteria</taxon>
        <taxon>Burkholderiales</taxon>
        <taxon>Oxalobacteraceae</taxon>
        <taxon>Telluria group</taxon>
        <taxon>Rugamonas</taxon>
    </lineage>
</organism>
<protein>
    <submittedName>
        <fullName evidence="3">Response regulator</fullName>
    </submittedName>
</protein>
<dbReference type="InterPro" id="IPR001789">
    <property type="entry name" value="Sig_transdc_resp-reg_receiver"/>
</dbReference>
<reference evidence="3 4" key="1">
    <citation type="submission" date="2020-07" db="EMBL/GenBank/DDBJ databases">
        <title>Novel species isolated from subtropical streams in China.</title>
        <authorList>
            <person name="Lu H."/>
        </authorList>
    </citation>
    <scope>NUCLEOTIDE SEQUENCE [LARGE SCALE GENOMIC DNA]</scope>
    <source>
        <strain evidence="3 4">LX20W</strain>
    </source>
</reference>
<evidence type="ECO:0000313" key="3">
    <source>
        <dbReference type="EMBL" id="MBA5639545.1"/>
    </source>
</evidence>
<gene>
    <name evidence="3" type="ORF">H3H37_21030</name>
</gene>
<dbReference type="InterPro" id="IPR011006">
    <property type="entry name" value="CheY-like_superfamily"/>
</dbReference>
<evidence type="ECO:0000259" key="2">
    <source>
        <dbReference type="PROSITE" id="PS50110"/>
    </source>
</evidence>
<dbReference type="SUPFAM" id="SSF52172">
    <property type="entry name" value="CheY-like"/>
    <property type="match status" value="1"/>
</dbReference>
<proteinExistence type="predicted"/>
<comment type="caution">
    <text evidence="1">Lacks conserved residue(s) required for the propagation of feature annotation.</text>
</comment>
<dbReference type="EMBL" id="JACEZT010000017">
    <property type="protein sequence ID" value="MBA5639545.1"/>
    <property type="molecule type" value="Genomic_DNA"/>
</dbReference>
<keyword evidence="4" id="KW-1185">Reference proteome</keyword>
<evidence type="ECO:0000313" key="4">
    <source>
        <dbReference type="Proteomes" id="UP000534388"/>
    </source>
</evidence>
<dbReference type="Proteomes" id="UP000534388">
    <property type="component" value="Unassembled WGS sequence"/>
</dbReference>
<dbReference type="RefSeq" id="WP_182166168.1">
    <property type="nucleotide sequence ID" value="NZ_JACEZT010000017.1"/>
</dbReference>
<name>A0A7W2EVW7_9BURK</name>
<dbReference type="Gene3D" id="3.40.50.2300">
    <property type="match status" value="1"/>
</dbReference>